<reference evidence="1" key="1">
    <citation type="journal article" date="2013" name="Proc. Natl. Acad. Sci. U.S.A.">
        <title>Mapping gene clusters within arrayed metagenomic libraries to expand the structural diversity of biomedically relevant natural products.</title>
        <authorList>
            <person name="Owen J.G."/>
            <person name="Reddy B.V."/>
            <person name="Ternei M.A."/>
            <person name="Charlop-Powers Z."/>
            <person name="Calle P.Y."/>
            <person name="Kim J.H."/>
            <person name="Brady S.F."/>
        </authorList>
    </citation>
    <scope>NUCLEOTIDE SEQUENCE</scope>
</reference>
<dbReference type="EMBL" id="KF264548">
    <property type="protein sequence ID" value="AGS49554.1"/>
    <property type="molecule type" value="Genomic_DNA"/>
</dbReference>
<accession>S5UB27</accession>
<protein>
    <submittedName>
        <fullName evidence="1">Uncharacterized protein</fullName>
    </submittedName>
</protein>
<proteinExistence type="predicted"/>
<organism evidence="1">
    <name type="scientific">uncultured bacterium esnapd9</name>
    <dbReference type="NCBI Taxonomy" id="1366616"/>
    <lineage>
        <taxon>Bacteria</taxon>
        <taxon>environmental samples</taxon>
    </lineage>
</organism>
<name>S5UB27_9BACT</name>
<evidence type="ECO:0000313" key="1">
    <source>
        <dbReference type="EMBL" id="AGS49554.1"/>
    </source>
</evidence>
<dbReference type="AlphaFoldDB" id="S5UB27"/>
<sequence length="24" mass="2553">MNDIDFDGIDIAGIGRSARRASSD</sequence>